<evidence type="ECO:0000313" key="8">
    <source>
        <dbReference type="Proteomes" id="UP000001064"/>
    </source>
</evidence>
<dbReference type="InterPro" id="IPR016068">
    <property type="entry name" value="Translin_N"/>
</dbReference>
<protein>
    <recommendedName>
        <fullName evidence="9">Translin-associated protein X</fullName>
    </recommendedName>
</protein>
<dbReference type="InParanoid" id="F0ZNG8"/>
<comment type="similarity">
    <text evidence="3">Belongs to the translin family.</text>
</comment>
<evidence type="ECO:0000256" key="1">
    <source>
        <dbReference type="ARBA" id="ARBA00004123"/>
    </source>
</evidence>
<evidence type="ECO:0000256" key="6">
    <source>
        <dbReference type="SAM" id="MobiDB-lite"/>
    </source>
</evidence>
<dbReference type="eggNOG" id="KOG3066">
    <property type="taxonomic scope" value="Eukaryota"/>
</dbReference>
<comment type="subcellular location">
    <subcellularLocation>
        <location evidence="2">Cytoplasm</location>
    </subcellularLocation>
    <subcellularLocation>
        <location evidence="1">Nucleus</location>
    </subcellularLocation>
</comment>
<dbReference type="RefSeq" id="XP_003288948.1">
    <property type="nucleotide sequence ID" value="XM_003288900.1"/>
</dbReference>
<evidence type="ECO:0000256" key="2">
    <source>
        <dbReference type="ARBA" id="ARBA00004496"/>
    </source>
</evidence>
<dbReference type="FunFam" id="1.20.58.190:FF:000011">
    <property type="match status" value="1"/>
</dbReference>
<dbReference type="GO" id="GO:0043565">
    <property type="term" value="F:sequence-specific DNA binding"/>
    <property type="evidence" value="ECO:0007669"/>
    <property type="project" value="InterPro"/>
</dbReference>
<keyword evidence="5" id="KW-0539">Nucleus</keyword>
<dbReference type="KEGG" id="dpp:DICPUDRAFT_79738"/>
<organism evidence="7 8">
    <name type="scientific">Dictyostelium purpureum</name>
    <name type="common">Slime mold</name>
    <dbReference type="NCBI Taxonomy" id="5786"/>
    <lineage>
        <taxon>Eukaryota</taxon>
        <taxon>Amoebozoa</taxon>
        <taxon>Evosea</taxon>
        <taxon>Eumycetozoa</taxon>
        <taxon>Dictyostelia</taxon>
        <taxon>Dictyosteliales</taxon>
        <taxon>Dictyosteliaceae</taxon>
        <taxon>Dictyostelium</taxon>
    </lineage>
</organism>
<dbReference type="FunCoup" id="F0ZNG8">
    <property type="interactions" value="799"/>
</dbReference>
<accession>F0ZNG8</accession>
<gene>
    <name evidence="7" type="ORF">DICPUDRAFT_79738</name>
</gene>
<dbReference type="InterPro" id="IPR002848">
    <property type="entry name" value="Translin_fam"/>
</dbReference>
<dbReference type="Pfam" id="PF01997">
    <property type="entry name" value="Translin"/>
    <property type="match status" value="1"/>
</dbReference>
<dbReference type="GeneID" id="10499724"/>
<evidence type="ECO:0000256" key="3">
    <source>
        <dbReference type="ARBA" id="ARBA00005902"/>
    </source>
</evidence>
<dbReference type="Gene3D" id="1.20.58.200">
    <property type="entry name" value="Translin, domain 2"/>
    <property type="match status" value="1"/>
</dbReference>
<proteinExistence type="inferred from homology"/>
<feature type="compositionally biased region" description="Basic and acidic residues" evidence="6">
    <location>
        <begin position="1"/>
        <end position="19"/>
    </location>
</feature>
<dbReference type="OMA" id="DTCMETC"/>
<dbReference type="GO" id="GO:0004521">
    <property type="term" value="F:RNA endonuclease activity"/>
    <property type="evidence" value="ECO:0000318"/>
    <property type="project" value="GO_Central"/>
</dbReference>
<dbReference type="AlphaFoldDB" id="F0ZNG8"/>
<dbReference type="Proteomes" id="UP000001064">
    <property type="component" value="Unassembled WGS sequence"/>
</dbReference>
<evidence type="ECO:0000313" key="7">
    <source>
        <dbReference type="EMBL" id="EGC34512.1"/>
    </source>
</evidence>
<dbReference type="EMBL" id="GL871094">
    <property type="protein sequence ID" value="EGC34512.1"/>
    <property type="molecule type" value="Genomic_DNA"/>
</dbReference>
<dbReference type="FunFam" id="1.20.58.200:FF:000001">
    <property type="entry name" value="Translin-associated factor X"/>
    <property type="match status" value="1"/>
</dbReference>
<feature type="region of interest" description="Disordered" evidence="6">
    <location>
        <begin position="1"/>
        <end position="46"/>
    </location>
</feature>
<dbReference type="VEuPathDB" id="AmoebaDB:DICPUDRAFT_79738"/>
<dbReference type="SUPFAM" id="SSF74784">
    <property type="entry name" value="Translin"/>
    <property type="match status" value="1"/>
</dbReference>
<keyword evidence="8" id="KW-1185">Reference proteome</keyword>
<dbReference type="GO" id="GO:0005634">
    <property type="term" value="C:nucleus"/>
    <property type="evidence" value="ECO:0000318"/>
    <property type="project" value="GO_Central"/>
</dbReference>
<reference evidence="8" key="1">
    <citation type="journal article" date="2011" name="Genome Biol.">
        <title>Comparative genomics of the social amoebae Dictyostelium discoideum and Dictyostelium purpureum.</title>
        <authorList>
            <consortium name="US DOE Joint Genome Institute (JGI-PGF)"/>
            <person name="Sucgang R."/>
            <person name="Kuo A."/>
            <person name="Tian X."/>
            <person name="Salerno W."/>
            <person name="Parikh A."/>
            <person name="Feasley C.L."/>
            <person name="Dalin E."/>
            <person name="Tu H."/>
            <person name="Huang E."/>
            <person name="Barry K."/>
            <person name="Lindquist E."/>
            <person name="Shapiro H."/>
            <person name="Bruce D."/>
            <person name="Schmutz J."/>
            <person name="Salamov A."/>
            <person name="Fey P."/>
            <person name="Gaudet P."/>
            <person name="Anjard C."/>
            <person name="Babu M.M."/>
            <person name="Basu S."/>
            <person name="Bushmanova Y."/>
            <person name="van der Wel H."/>
            <person name="Katoh-Kurasawa M."/>
            <person name="Dinh C."/>
            <person name="Coutinho P.M."/>
            <person name="Saito T."/>
            <person name="Elias M."/>
            <person name="Schaap P."/>
            <person name="Kay R.R."/>
            <person name="Henrissat B."/>
            <person name="Eichinger L."/>
            <person name="Rivero F."/>
            <person name="Putnam N.H."/>
            <person name="West C.M."/>
            <person name="Loomis W.F."/>
            <person name="Chisholm R.L."/>
            <person name="Shaulsky G."/>
            <person name="Strassmann J.E."/>
            <person name="Queller D.C."/>
            <person name="Kuspa A."/>
            <person name="Grigoriev I.V."/>
        </authorList>
    </citation>
    <scope>NUCLEOTIDE SEQUENCE [LARGE SCALE GENOMIC DNA]</scope>
    <source>
        <strain evidence="8">QSDP1</strain>
    </source>
</reference>
<dbReference type="STRING" id="5786.F0ZNG8"/>
<dbReference type="GO" id="GO:0003723">
    <property type="term" value="F:RNA binding"/>
    <property type="evidence" value="ECO:0000318"/>
    <property type="project" value="GO_Central"/>
</dbReference>
<sequence>MKRDGEEKTPIEKSEDNKRFKGQNNNNFRGRNNNNNNQQNKNEEKDLVFNDPEIKTLFSAYSKKLDEDNDRRERIVKSSRDITIQSKRVISLLQRAVWEDKNEIIKQSKQNLQPIYKLFEVIIKELDQQEYYKFQRAFSMGIQEFVEAVSFQYYLEHSSLISVDEIINPMKESLGLESLGQFSISLEDYALGICDLSGELMRYATNLCTKQKIDECFNICSFVREMSNGFKKCHLNRDISSKMNTMEDSLKKIEKLCFSIRVRKSEFPNVDILLGSDSMNEPMNIEN</sequence>
<keyword evidence="4" id="KW-0963">Cytoplasm</keyword>
<evidence type="ECO:0000256" key="5">
    <source>
        <dbReference type="ARBA" id="ARBA00023242"/>
    </source>
</evidence>
<dbReference type="CDD" id="cd14820">
    <property type="entry name" value="TRAX"/>
    <property type="match status" value="1"/>
</dbReference>
<dbReference type="GO" id="GO:0005737">
    <property type="term" value="C:cytoplasm"/>
    <property type="evidence" value="ECO:0000318"/>
    <property type="project" value="GO_Central"/>
</dbReference>
<evidence type="ECO:0008006" key="9">
    <source>
        <dbReference type="Google" id="ProtNLM"/>
    </source>
</evidence>
<dbReference type="Gene3D" id="1.20.58.190">
    <property type="entry name" value="Translin, domain 1"/>
    <property type="match status" value="1"/>
</dbReference>
<dbReference type="OrthoDB" id="31005at2759"/>
<dbReference type="InterPro" id="IPR016069">
    <property type="entry name" value="Translin_C"/>
</dbReference>
<feature type="compositionally biased region" description="Low complexity" evidence="6">
    <location>
        <begin position="22"/>
        <end position="40"/>
    </location>
</feature>
<dbReference type="InterPro" id="IPR036081">
    <property type="entry name" value="Translin_sf"/>
</dbReference>
<evidence type="ECO:0000256" key="4">
    <source>
        <dbReference type="ARBA" id="ARBA00022490"/>
    </source>
</evidence>
<name>F0ZNG8_DICPU</name>
<dbReference type="PANTHER" id="PTHR10741">
    <property type="entry name" value="TRANSLIN AND TRANSLIN ASSOCIATED PROTEIN X"/>
    <property type="match status" value="1"/>
</dbReference>